<dbReference type="SUPFAM" id="SSF53178">
    <property type="entry name" value="Peptidyl-tRNA hydrolase-like"/>
    <property type="match status" value="1"/>
</dbReference>
<dbReference type="RefSeq" id="WP_306001819.1">
    <property type="nucleotide sequence ID" value="NZ_JASNFN010000042.1"/>
</dbReference>
<dbReference type="NCBIfam" id="TIGR00447">
    <property type="entry name" value="pth"/>
    <property type="match status" value="1"/>
</dbReference>
<keyword evidence="2 7" id="KW-0820">tRNA-binding</keyword>
<proteinExistence type="inferred from homology"/>
<dbReference type="Pfam" id="PF01195">
    <property type="entry name" value="Pept_tRNA_hydro"/>
    <property type="match status" value="1"/>
</dbReference>
<gene>
    <name evidence="7 10" type="primary">pth</name>
    <name evidence="10" type="ORF">QOZ88_21810</name>
</gene>
<keyword evidence="7" id="KW-0963">Cytoplasm</keyword>
<dbReference type="Gene3D" id="3.40.50.1470">
    <property type="entry name" value="Peptidyl-tRNA hydrolase"/>
    <property type="match status" value="1"/>
</dbReference>
<evidence type="ECO:0000256" key="8">
    <source>
        <dbReference type="RuleBase" id="RU000673"/>
    </source>
</evidence>
<dbReference type="GO" id="GO:0004045">
    <property type="term" value="F:peptidyl-tRNA hydrolase activity"/>
    <property type="evidence" value="ECO:0007669"/>
    <property type="project" value="UniProtKB-EC"/>
</dbReference>
<evidence type="ECO:0000313" key="11">
    <source>
        <dbReference type="Proteomes" id="UP001233673"/>
    </source>
</evidence>
<dbReference type="PROSITE" id="PS01195">
    <property type="entry name" value="PEPT_TRNA_HYDROL_1"/>
    <property type="match status" value="1"/>
</dbReference>
<evidence type="ECO:0000256" key="6">
    <source>
        <dbReference type="ARBA" id="ARBA00050038"/>
    </source>
</evidence>
<dbReference type="HAMAP" id="MF_00083">
    <property type="entry name" value="Pept_tRNA_hydro_bact"/>
    <property type="match status" value="1"/>
</dbReference>
<comment type="subunit">
    <text evidence="7">Monomer.</text>
</comment>
<feature type="site" description="Stabilizes the basic form of H active site to accept a proton" evidence="7">
    <location>
        <position position="92"/>
    </location>
</feature>
<dbReference type="Proteomes" id="UP001233673">
    <property type="component" value="Unassembled WGS sequence"/>
</dbReference>
<keyword evidence="3 7" id="KW-0378">Hydrolase</keyword>
<keyword evidence="4 7" id="KW-0694">RNA-binding</keyword>
<protein>
    <recommendedName>
        <fullName evidence="6 7">Peptidyl-tRNA hydrolase</fullName>
        <shortName evidence="7">Pth</shortName>
        <ecNumber evidence="1 7">3.1.1.29</ecNumber>
    </recommendedName>
</protein>
<evidence type="ECO:0000313" key="10">
    <source>
        <dbReference type="EMBL" id="MDP5185278.1"/>
    </source>
</evidence>
<feature type="active site" description="Proton acceptor" evidence="7">
    <location>
        <position position="17"/>
    </location>
</feature>
<comment type="catalytic activity">
    <reaction evidence="7 8">
        <text>an N-acyl-L-alpha-aminoacyl-tRNA + H2O = an N-acyl-L-amino acid + a tRNA + H(+)</text>
        <dbReference type="Rhea" id="RHEA:54448"/>
        <dbReference type="Rhea" id="RHEA-COMP:10123"/>
        <dbReference type="Rhea" id="RHEA-COMP:13883"/>
        <dbReference type="ChEBI" id="CHEBI:15377"/>
        <dbReference type="ChEBI" id="CHEBI:15378"/>
        <dbReference type="ChEBI" id="CHEBI:59874"/>
        <dbReference type="ChEBI" id="CHEBI:78442"/>
        <dbReference type="ChEBI" id="CHEBI:138191"/>
        <dbReference type="EC" id="3.1.1.29"/>
    </reaction>
</comment>
<organism evidence="10 11">
    <name type="scientific">Blastococcus carthaginiensis</name>
    <dbReference type="NCBI Taxonomy" id="3050034"/>
    <lineage>
        <taxon>Bacteria</taxon>
        <taxon>Bacillati</taxon>
        <taxon>Actinomycetota</taxon>
        <taxon>Actinomycetes</taxon>
        <taxon>Geodermatophilales</taxon>
        <taxon>Geodermatophilaceae</taxon>
        <taxon>Blastococcus</taxon>
    </lineage>
</organism>
<sequence>MVAGLGNPGPAYAGNRHNVGAMVLEELARRAGIRLAPGKGARARALAGEGRLAGRRVVLAQPLTYMNESGGPVRGLLDYHKLPAEQLVVVHDELDIDFGVVRLKRGGGEGGHNGLRSITRSTGTKDYLRVRVGIGRPPGRQDPADFVLKDFSATERKELDLLLVEAADAAELLLTSGLEAAQNQVHPRT</sequence>
<dbReference type="EC" id="3.1.1.29" evidence="1 7"/>
<dbReference type="InterPro" id="IPR001328">
    <property type="entry name" value="Pept_tRNA_hydro"/>
</dbReference>
<dbReference type="InterPro" id="IPR036416">
    <property type="entry name" value="Pept_tRNA_hydro_sf"/>
</dbReference>
<evidence type="ECO:0000256" key="4">
    <source>
        <dbReference type="ARBA" id="ARBA00022884"/>
    </source>
</evidence>
<evidence type="ECO:0000256" key="1">
    <source>
        <dbReference type="ARBA" id="ARBA00013260"/>
    </source>
</evidence>
<keyword evidence="11" id="KW-1185">Reference proteome</keyword>
<feature type="binding site" evidence="7">
    <location>
        <position position="113"/>
    </location>
    <ligand>
        <name>tRNA</name>
        <dbReference type="ChEBI" id="CHEBI:17843"/>
    </ligand>
</feature>
<feature type="binding site" evidence="7">
    <location>
        <position position="67"/>
    </location>
    <ligand>
        <name>tRNA</name>
        <dbReference type="ChEBI" id="CHEBI:17843"/>
    </ligand>
</feature>
<feature type="binding site" evidence="7">
    <location>
        <position position="65"/>
    </location>
    <ligand>
        <name>tRNA</name>
        <dbReference type="ChEBI" id="CHEBI:17843"/>
    </ligand>
</feature>
<dbReference type="CDD" id="cd00462">
    <property type="entry name" value="PTH"/>
    <property type="match status" value="1"/>
</dbReference>
<feature type="site" description="Discriminates between blocked and unblocked aminoacyl-tRNA" evidence="7">
    <location>
        <position position="7"/>
    </location>
</feature>
<evidence type="ECO:0000256" key="9">
    <source>
        <dbReference type="RuleBase" id="RU004320"/>
    </source>
</evidence>
<dbReference type="InterPro" id="IPR018171">
    <property type="entry name" value="Pept_tRNA_hydro_CS"/>
</dbReference>
<evidence type="ECO:0000256" key="5">
    <source>
        <dbReference type="ARBA" id="ARBA00038063"/>
    </source>
</evidence>
<comment type="subcellular location">
    <subcellularLocation>
        <location evidence="7">Cytoplasm</location>
    </subcellularLocation>
</comment>
<feature type="binding site" evidence="7">
    <location>
        <position position="12"/>
    </location>
    <ligand>
        <name>tRNA</name>
        <dbReference type="ChEBI" id="CHEBI:17843"/>
    </ligand>
</feature>
<name>A0ABT9II81_9ACTN</name>
<comment type="function">
    <text evidence="7">Catalyzes the release of premature peptidyl moieties from peptidyl-tRNA molecules trapped in stalled 50S ribosomal subunits, and thus maintains levels of free tRNAs and 50S ribosomes.</text>
</comment>
<evidence type="ECO:0000256" key="2">
    <source>
        <dbReference type="ARBA" id="ARBA00022555"/>
    </source>
</evidence>
<comment type="caution">
    <text evidence="10">The sequence shown here is derived from an EMBL/GenBank/DDBJ whole genome shotgun (WGS) entry which is preliminary data.</text>
</comment>
<comment type="function">
    <text evidence="7">Hydrolyzes ribosome-free peptidyl-tRNAs (with 1 or more amino acids incorporated), which drop off the ribosome during protein synthesis, or as a result of ribosome stalling.</text>
</comment>
<reference evidence="11" key="1">
    <citation type="submission" date="2023-05" db="EMBL/GenBank/DDBJ databases">
        <title>Draft genome of Pseudofrankia sp. BMG5.37.</title>
        <authorList>
            <person name="Gtari M."/>
            <person name="Ghodhbane F."/>
            <person name="Sbissi I."/>
        </authorList>
    </citation>
    <scope>NUCLEOTIDE SEQUENCE [LARGE SCALE GENOMIC DNA]</scope>
    <source>
        <strain evidence="11">BMG 814</strain>
    </source>
</reference>
<evidence type="ECO:0000256" key="7">
    <source>
        <dbReference type="HAMAP-Rule" id="MF_00083"/>
    </source>
</evidence>
<accession>A0ABT9II81</accession>
<dbReference type="EMBL" id="JASNFN010000042">
    <property type="protein sequence ID" value="MDP5185278.1"/>
    <property type="molecule type" value="Genomic_DNA"/>
</dbReference>
<evidence type="ECO:0000256" key="3">
    <source>
        <dbReference type="ARBA" id="ARBA00022801"/>
    </source>
</evidence>
<dbReference type="PANTHER" id="PTHR17224:SF1">
    <property type="entry name" value="PEPTIDYL-TRNA HYDROLASE"/>
    <property type="match status" value="1"/>
</dbReference>
<comment type="similarity">
    <text evidence="5 7 9">Belongs to the PTH family.</text>
</comment>
<dbReference type="PANTHER" id="PTHR17224">
    <property type="entry name" value="PEPTIDYL-TRNA HYDROLASE"/>
    <property type="match status" value="1"/>
</dbReference>
<dbReference type="PROSITE" id="PS01196">
    <property type="entry name" value="PEPT_TRNA_HYDROL_2"/>
    <property type="match status" value="1"/>
</dbReference>